<proteinExistence type="inferred from homology"/>
<evidence type="ECO:0000313" key="4">
    <source>
        <dbReference type="EMBL" id="CAF4592033.1"/>
    </source>
</evidence>
<reference evidence="4" key="1">
    <citation type="submission" date="2021-02" db="EMBL/GenBank/DDBJ databases">
        <authorList>
            <person name="Nowell W R."/>
        </authorList>
    </citation>
    <scope>NUCLEOTIDE SEQUENCE</scope>
</reference>
<dbReference type="AlphaFoldDB" id="A0A821BJ83"/>
<keyword evidence="2" id="KW-0813">Transport</keyword>
<dbReference type="InterPro" id="IPR026847">
    <property type="entry name" value="VPS13"/>
</dbReference>
<organism evidence="4 5">
    <name type="scientific">Rotaria socialis</name>
    <dbReference type="NCBI Taxonomy" id="392032"/>
    <lineage>
        <taxon>Eukaryota</taxon>
        <taxon>Metazoa</taxon>
        <taxon>Spiralia</taxon>
        <taxon>Gnathifera</taxon>
        <taxon>Rotifera</taxon>
        <taxon>Eurotatoria</taxon>
        <taxon>Bdelloidea</taxon>
        <taxon>Philodinida</taxon>
        <taxon>Philodinidae</taxon>
        <taxon>Rotaria</taxon>
    </lineage>
</organism>
<dbReference type="Proteomes" id="UP000663862">
    <property type="component" value="Unassembled WGS sequence"/>
</dbReference>
<dbReference type="EMBL" id="CAJOBQ010003061">
    <property type="protein sequence ID" value="CAF4592033.1"/>
    <property type="molecule type" value="Genomic_DNA"/>
</dbReference>
<dbReference type="PANTHER" id="PTHR16166:SF93">
    <property type="entry name" value="INTERMEMBRANE LIPID TRANSFER PROTEIN VPS13"/>
    <property type="match status" value="1"/>
</dbReference>
<dbReference type="Pfam" id="PF12624">
    <property type="entry name" value="VPS13_N"/>
    <property type="match status" value="1"/>
</dbReference>
<dbReference type="GO" id="GO:0006623">
    <property type="term" value="P:protein targeting to vacuole"/>
    <property type="evidence" value="ECO:0007669"/>
    <property type="project" value="TreeGrafter"/>
</dbReference>
<sequence length="356" mass="41984">MVFKSIIRYIINRYLKNYIEELDDEKLNFDLIHENVTLENLRLKPEALSDLNLPVAVAAGCVEKLVLTIPWMNLHSNPTKIHINGLYILVVPKNESDQDLTEHHANKMRRVLQKVQNLRRIMLENKKLDEKEMTFFERKRLQIMQNIELIVENLHISYETNSTTKLGHPFSFGITIHSIKLNTDNDRKTRNKNKDKTSIIYILKELNSLSIYWNVKCTSRINMPFNTVIDDLKSKIATASCRAKHFDMNYILYPTNMDVNMIIIITDGEHNFDRSTFNIDIKIRQLALNIDSTQFSDLSDFAKFQNYSTLYDRCREYRQLYLQESTDNTLLNQEQKERLKVNKISFCWFSLSCKIS</sequence>
<protein>
    <recommendedName>
        <fullName evidence="3">Chorein N-terminal domain-containing protein</fullName>
    </recommendedName>
</protein>
<evidence type="ECO:0000259" key="3">
    <source>
        <dbReference type="Pfam" id="PF12624"/>
    </source>
</evidence>
<name>A0A821BJ83_9BILA</name>
<feature type="domain" description="Chorein N-terminal" evidence="3">
    <location>
        <begin position="2"/>
        <end position="321"/>
    </location>
</feature>
<evidence type="ECO:0000256" key="1">
    <source>
        <dbReference type="ARBA" id="ARBA00006545"/>
    </source>
</evidence>
<dbReference type="GO" id="GO:0045053">
    <property type="term" value="P:protein retention in Golgi apparatus"/>
    <property type="evidence" value="ECO:0007669"/>
    <property type="project" value="TreeGrafter"/>
</dbReference>
<dbReference type="PANTHER" id="PTHR16166">
    <property type="entry name" value="VACUOLAR PROTEIN SORTING-ASSOCIATED PROTEIN VPS13"/>
    <property type="match status" value="1"/>
</dbReference>
<accession>A0A821BJ83</accession>
<comment type="caution">
    <text evidence="4">The sequence shown here is derived from an EMBL/GenBank/DDBJ whole genome shotgun (WGS) entry which is preliminary data.</text>
</comment>
<dbReference type="InterPro" id="IPR026854">
    <property type="entry name" value="VPS13_N"/>
</dbReference>
<evidence type="ECO:0000313" key="5">
    <source>
        <dbReference type="Proteomes" id="UP000663862"/>
    </source>
</evidence>
<gene>
    <name evidence="4" type="ORF">TSG867_LOCUS27269</name>
</gene>
<evidence type="ECO:0000256" key="2">
    <source>
        <dbReference type="ARBA" id="ARBA00022448"/>
    </source>
</evidence>
<comment type="similarity">
    <text evidence="1">Belongs to the VPS13 family.</text>
</comment>